<dbReference type="Proteomes" id="UP000322619">
    <property type="component" value="Unassembled WGS sequence"/>
</dbReference>
<dbReference type="EMBL" id="VSLA01000002">
    <property type="protein sequence ID" value="TYC88535.1"/>
    <property type="molecule type" value="Genomic_DNA"/>
</dbReference>
<dbReference type="AlphaFoldDB" id="A0A5D0WW93"/>
<sequence>MTHQLNSPTDIARYFERMDLSRSEIMRMLNLIWEKKDSILNEELRDCKSRFIKAVNREMEKFFLNQEDVEMDSINKILSDLGSDFTLTAKFCNEERAKLQKIKDQLIKVNS</sequence>
<evidence type="ECO:0000313" key="2">
    <source>
        <dbReference type="Proteomes" id="UP000322619"/>
    </source>
</evidence>
<protein>
    <submittedName>
        <fullName evidence="1">Uncharacterized protein</fullName>
    </submittedName>
</protein>
<proteinExistence type="predicted"/>
<evidence type="ECO:0000313" key="1">
    <source>
        <dbReference type="EMBL" id="TYC88535.1"/>
    </source>
</evidence>
<gene>
    <name evidence="1" type="ORF">FXB42_02695</name>
</gene>
<organism evidence="1 2">
    <name type="scientific">Acetobacterium wieringae</name>
    <dbReference type="NCBI Taxonomy" id="52694"/>
    <lineage>
        <taxon>Bacteria</taxon>
        <taxon>Bacillati</taxon>
        <taxon>Bacillota</taxon>
        <taxon>Clostridia</taxon>
        <taxon>Eubacteriales</taxon>
        <taxon>Eubacteriaceae</taxon>
        <taxon>Acetobacterium</taxon>
    </lineage>
</organism>
<name>A0A5D0WW93_9FIRM</name>
<accession>A0A5D0WW93</accession>
<comment type="caution">
    <text evidence="1">The sequence shown here is derived from an EMBL/GenBank/DDBJ whole genome shotgun (WGS) entry which is preliminary data.</text>
</comment>
<reference evidence="1 2" key="1">
    <citation type="submission" date="2019-08" db="EMBL/GenBank/DDBJ databases">
        <title>Isolation and enrichment of carboxydotrophic bacteria from anaerobic sludge for the production of bio-based chemicals from syngas.</title>
        <authorList>
            <person name="Antares A.L."/>
            <person name="Moreira J."/>
            <person name="Diender M."/>
            <person name="Parshina S.N."/>
            <person name="Stams A.J.M."/>
            <person name="Alves M."/>
            <person name="Alves J.I."/>
            <person name="Sousa D.Z."/>
        </authorList>
    </citation>
    <scope>NUCLEOTIDE SEQUENCE [LARGE SCALE GENOMIC DNA]</scope>
    <source>
        <strain evidence="1 2">JM</strain>
    </source>
</reference>